<dbReference type="AlphaFoldDB" id="A0A835XWF9"/>
<reference evidence="6" key="1">
    <citation type="journal article" date="2020" name="bioRxiv">
        <title>Comparative genomics of Chlamydomonas.</title>
        <authorList>
            <person name="Craig R.J."/>
            <person name="Hasan A.R."/>
            <person name="Ness R.W."/>
            <person name="Keightley P.D."/>
        </authorList>
    </citation>
    <scope>NUCLEOTIDE SEQUENCE</scope>
    <source>
        <strain evidence="6">CCAP 11/70</strain>
    </source>
</reference>
<dbReference type="InterPro" id="IPR002068">
    <property type="entry name" value="A-crystallin/Hsp20_dom"/>
</dbReference>
<dbReference type="Proteomes" id="UP000612055">
    <property type="component" value="Unassembled WGS sequence"/>
</dbReference>
<evidence type="ECO:0000313" key="7">
    <source>
        <dbReference type="Proteomes" id="UP000612055"/>
    </source>
</evidence>
<accession>A0A835XWF9</accession>
<protein>
    <recommendedName>
        <fullName evidence="5">SHSP domain-containing protein</fullName>
    </recommendedName>
</protein>
<feature type="region of interest" description="Disordered" evidence="4">
    <location>
        <begin position="140"/>
        <end position="161"/>
    </location>
</feature>
<proteinExistence type="inferred from homology"/>
<evidence type="ECO:0000256" key="2">
    <source>
        <dbReference type="PROSITE-ProRule" id="PRU00285"/>
    </source>
</evidence>
<dbReference type="Gene3D" id="2.60.40.790">
    <property type="match status" value="1"/>
</dbReference>
<sequence>MSLALFSNDPFVGSLDRVVDRMLNDFGMPNVLATSSGQRAAQPAGHLHLPTDIVETDKAFELTADAPGMSPEDLKVELHEGVLTMSGKRSVARDDKDASGKVWRSERTSYSFSRSFALPENAAPEGISATMDKGVLKVTVPKTEPAPKREPKRITVSAAKL</sequence>
<keyword evidence="1" id="KW-0346">Stress response</keyword>
<dbReference type="InterPro" id="IPR031107">
    <property type="entry name" value="Small_HSP"/>
</dbReference>
<dbReference type="SUPFAM" id="SSF49764">
    <property type="entry name" value="HSP20-like chaperones"/>
    <property type="match status" value="1"/>
</dbReference>
<name>A0A835XWF9_9CHLO</name>
<comment type="similarity">
    <text evidence="2 3">Belongs to the small heat shock protein (HSP20) family.</text>
</comment>
<evidence type="ECO:0000313" key="6">
    <source>
        <dbReference type="EMBL" id="KAG2490867.1"/>
    </source>
</evidence>
<evidence type="ECO:0000256" key="3">
    <source>
        <dbReference type="RuleBase" id="RU003616"/>
    </source>
</evidence>
<evidence type="ECO:0000259" key="5">
    <source>
        <dbReference type="PROSITE" id="PS01031"/>
    </source>
</evidence>
<gene>
    <name evidence="6" type="ORF">HYH03_010785</name>
</gene>
<evidence type="ECO:0000256" key="1">
    <source>
        <dbReference type="ARBA" id="ARBA00023016"/>
    </source>
</evidence>
<feature type="domain" description="SHSP" evidence="5">
    <location>
        <begin position="42"/>
        <end position="157"/>
    </location>
</feature>
<dbReference type="CDD" id="cd06471">
    <property type="entry name" value="ACD_LpsHSP_like"/>
    <property type="match status" value="1"/>
</dbReference>
<dbReference type="InterPro" id="IPR008978">
    <property type="entry name" value="HSP20-like_chaperone"/>
</dbReference>
<evidence type="ECO:0000256" key="4">
    <source>
        <dbReference type="SAM" id="MobiDB-lite"/>
    </source>
</evidence>
<dbReference type="PROSITE" id="PS01031">
    <property type="entry name" value="SHSP"/>
    <property type="match status" value="1"/>
</dbReference>
<dbReference type="PANTHER" id="PTHR11527">
    <property type="entry name" value="HEAT-SHOCK PROTEIN 20 FAMILY MEMBER"/>
    <property type="match status" value="1"/>
</dbReference>
<keyword evidence="7" id="KW-1185">Reference proteome</keyword>
<dbReference type="OrthoDB" id="1245404at2759"/>
<dbReference type="Pfam" id="PF00011">
    <property type="entry name" value="HSP20"/>
    <property type="match status" value="1"/>
</dbReference>
<comment type="caution">
    <text evidence="6">The sequence shown here is derived from an EMBL/GenBank/DDBJ whole genome shotgun (WGS) entry which is preliminary data.</text>
</comment>
<organism evidence="6 7">
    <name type="scientific">Edaphochlamys debaryana</name>
    <dbReference type="NCBI Taxonomy" id="47281"/>
    <lineage>
        <taxon>Eukaryota</taxon>
        <taxon>Viridiplantae</taxon>
        <taxon>Chlorophyta</taxon>
        <taxon>core chlorophytes</taxon>
        <taxon>Chlorophyceae</taxon>
        <taxon>CS clade</taxon>
        <taxon>Chlamydomonadales</taxon>
        <taxon>Chlamydomonadales incertae sedis</taxon>
        <taxon>Edaphochlamys</taxon>
    </lineage>
</organism>
<dbReference type="EMBL" id="JAEHOE010000058">
    <property type="protein sequence ID" value="KAG2490867.1"/>
    <property type="molecule type" value="Genomic_DNA"/>
</dbReference>